<evidence type="ECO:0000313" key="2">
    <source>
        <dbReference type="Proteomes" id="UP000251993"/>
    </source>
</evidence>
<dbReference type="OrthoDB" id="1093376at2"/>
<gene>
    <name evidence="1" type="ORF">DR864_04875</name>
</gene>
<dbReference type="AlphaFoldDB" id="A0A344TEP3"/>
<name>A0A344TEP3_9BACT</name>
<proteinExistence type="predicted"/>
<reference evidence="1 2" key="1">
    <citation type="submission" date="2018-07" db="EMBL/GenBank/DDBJ databases">
        <title>Genome sequencing of Runella.</title>
        <authorList>
            <person name="Baek M.-G."/>
            <person name="Yi H."/>
        </authorList>
    </citation>
    <scope>NUCLEOTIDE SEQUENCE [LARGE SCALE GENOMIC DNA]</scope>
    <source>
        <strain evidence="1 2">HYN0085</strain>
    </source>
</reference>
<evidence type="ECO:0000313" key="1">
    <source>
        <dbReference type="EMBL" id="AXE17114.1"/>
    </source>
</evidence>
<protein>
    <recommendedName>
        <fullName evidence="3">Uracil DNA glycosylase superfamily protein</fullName>
    </recommendedName>
</protein>
<dbReference type="KEGG" id="run:DR864_04875"/>
<dbReference type="EMBL" id="CP030850">
    <property type="protein sequence ID" value="AXE17114.1"/>
    <property type="molecule type" value="Genomic_DNA"/>
</dbReference>
<organism evidence="1 2">
    <name type="scientific">Runella rosea</name>
    <dbReference type="NCBI Taxonomy" id="2259595"/>
    <lineage>
        <taxon>Bacteria</taxon>
        <taxon>Pseudomonadati</taxon>
        <taxon>Bacteroidota</taxon>
        <taxon>Cytophagia</taxon>
        <taxon>Cytophagales</taxon>
        <taxon>Spirosomataceae</taxon>
        <taxon>Runella</taxon>
    </lineage>
</organism>
<evidence type="ECO:0008006" key="3">
    <source>
        <dbReference type="Google" id="ProtNLM"/>
    </source>
</evidence>
<sequence>MTPEYDRLFRENILAFTKAVHNQEKEYTAFYPMIGKEYAQGKHLLVVGQAVNEWLPSGFTIGDDEHVLDAHIKLAFEESQAEGEDCPLNWVNTNWTKSGLFRSFFWNVTYKLVKQKYGKTDKNWNEVIAWSNLMKIAPQKGWNPDGNEIKAQEYAAALFVADLNCLQPQNVILFTNLETWAKPIFEKAGIHYEACPSGFIQATAVYGNSKIIVTERTKMGLNHQNCIDELMKEIL</sequence>
<dbReference type="RefSeq" id="WP_114065900.1">
    <property type="nucleotide sequence ID" value="NZ_CP030850.1"/>
</dbReference>
<accession>A0A344TEP3</accession>
<keyword evidence="2" id="KW-1185">Reference proteome</keyword>
<dbReference type="Proteomes" id="UP000251993">
    <property type="component" value="Chromosome"/>
</dbReference>